<name>A0ABN3T7T8_9ACTN</name>
<sequence length="120" mass="13589">MDQWEQWLCILLESPLTAWLKSQLAGQWTARRAEMRGITFEHYHQTPRSPAQMEGWGAVPALRRGFWGVLGTRVERSGAQNRSERTFARANLAKTDVSAPDLCHQPALSRASPDLNDTEN</sequence>
<reference evidence="1 2" key="1">
    <citation type="journal article" date="2019" name="Int. J. Syst. Evol. Microbiol.">
        <title>The Global Catalogue of Microorganisms (GCM) 10K type strain sequencing project: providing services to taxonomists for standard genome sequencing and annotation.</title>
        <authorList>
            <consortium name="The Broad Institute Genomics Platform"/>
            <consortium name="The Broad Institute Genome Sequencing Center for Infectious Disease"/>
            <person name="Wu L."/>
            <person name="Ma J."/>
        </authorList>
    </citation>
    <scope>NUCLEOTIDE SEQUENCE [LARGE SCALE GENOMIC DNA]</scope>
    <source>
        <strain evidence="1 2">JCM 4531</strain>
    </source>
</reference>
<gene>
    <name evidence="1" type="ORF">GCM10010310_56470</name>
</gene>
<protein>
    <submittedName>
        <fullName evidence="1">Uncharacterized protein</fullName>
    </submittedName>
</protein>
<organism evidence="1 2">
    <name type="scientific">Streptomyces violaceolatus</name>
    <dbReference type="NCBI Taxonomy" id="67378"/>
    <lineage>
        <taxon>Bacteria</taxon>
        <taxon>Bacillati</taxon>
        <taxon>Actinomycetota</taxon>
        <taxon>Actinomycetes</taxon>
        <taxon>Kitasatosporales</taxon>
        <taxon>Streptomycetaceae</taxon>
        <taxon>Streptomyces</taxon>
        <taxon>Streptomyces violaceoruber group</taxon>
    </lineage>
</organism>
<evidence type="ECO:0000313" key="1">
    <source>
        <dbReference type="EMBL" id="GAA2695237.1"/>
    </source>
</evidence>
<accession>A0ABN3T7T8</accession>
<comment type="caution">
    <text evidence="1">The sequence shown here is derived from an EMBL/GenBank/DDBJ whole genome shotgun (WGS) entry which is preliminary data.</text>
</comment>
<evidence type="ECO:0000313" key="2">
    <source>
        <dbReference type="Proteomes" id="UP001499989"/>
    </source>
</evidence>
<keyword evidence="2" id="KW-1185">Reference proteome</keyword>
<dbReference type="Proteomes" id="UP001499989">
    <property type="component" value="Unassembled WGS sequence"/>
</dbReference>
<dbReference type="EMBL" id="BAAASK010000021">
    <property type="protein sequence ID" value="GAA2695237.1"/>
    <property type="molecule type" value="Genomic_DNA"/>
</dbReference>
<proteinExistence type="predicted"/>